<evidence type="ECO:0000313" key="2">
    <source>
        <dbReference type="Proteomes" id="UP001159405"/>
    </source>
</evidence>
<sequence>MLDSWESLFNSVLDENCPWREKRLHLRDNCLKTARRSNNADDWSNYRAARNKAVAMIGSAKRKFFCNAFEENKGNSRGIWKTIRTLTGSGKNRRDINSINIGEA</sequence>
<accession>A0ABN8N1T0</accession>
<name>A0ABN8N1T0_9CNID</name>
<keyword evidence="2" id="KW-1185">Reference proteome</keyword>
<proteinExistence type="predicted"/>
<reference evidence="1 2" key="1">
    <citation type="submission" date="2022-05" db="EMBL/GenBank/DDBJ databases">
        <authorList>
            <consortium name="Genoscope - CEA"/>
            <person name="William W."/>
        </authorList>
    </citation>
    <scope>NUCLEOTIDE SEQUENCE [LARGE SCALE GENOMIC DNA]</scope>
</reference>
<dbReference type="Proteomes" id="UP001159405">
    <property type="component" value="Unassembled WGS sequence"/>
</dbReference>
<protein>
    <submittedName>
        <fullName evidence="1">Uncharacterized protein</fullName>
    </submittedName>
</protein>
<gene>
    <name evidence="1" type="ORF">PLOB_00048180</name>
</gene>
<comment type="caution">
    <text evidence="1">The sequence shown here is derived from an EMBL/GenBank/DDBJ whole genome shotgun (WGS) entry which is preliminary data.</text>
</comment>
<feature type="non-terminal residue" evidence="1">
    <location>
        <position position="104"/>
    </location>
</feature>
<organism evidence="1 2">
    <name type="scientific">Porites lobata</name>
    <dbReference type="NCBI Taxonomy" id="104759"/>
    <lineage>
        <taxon>Eukaryota</taxon>
        <taxon>Metazoa</taxon>
        <taxon>Cnidaria</taxon>
        <taxon>Anthozoa</taxon>
        <taxon>Hexacorallia</taxon>
        <taxon>Scleractinia</taxon>
        <taxon>Fungiina</taxon>
        <taxon>Poritidae</taxon>
        <taxon>Porites</taxon>
    </lineage>
</organism>
<dbReference type="EMBL" id="CALNXK010000009">
    <property type="protein sequence ID" value="CAH3041032.1"/>
    <property type="molecule type" value="Genomic_DNA"/>
</dbReference>
<evidence type="ECO:0000313" key="1">
    <source>
        <dbReference type="EMBL" id="CAH3041032.1"/>
    </source>
</evidence>